<name>A0A178I5E3_9HYPH</name>
<dbReference type="SUPFAM" id="SSF159888">
    <property type="entry name" value="YdhG-like"/>
    <property type="match status" value="1"/>
</dbReference>
<dbReference type="RefSeq" id="WP_067451407.1">
    <property type="nucleotide sequence ID" value="NZ_LVVY01000062.1"/>
</dbReference>
<comment type="caution">
    <text evidence="2">The sequence shown here is derived from an EMBL/GenBank/DDBJ whole genome shotgun (WGS) entry which is preliminary data.</text>
</comment>
<evidence type="ECO:0000259" key="1">
    <source>
        <dbReference type="Pfam" id="PF08818"/>
    </source>
</evidence>
<organism evidence="2 3">
    <name type="scientific">Devosia elaeis</name>
    <dbReference type="NCBI Taxonomy" id="1770058"/>
    <lineage>
        <taxon>Bacteria</taxon>
        <taxon>Pseudomonadati</taxon>
        <taxon>Pseudomonadota</taxon>
        <taxon>Alphaproteobacteria</taxon>
        <taxon>Hyphomicrobiales</taxon>
        <taxon>Devosiaceae</taxon>
        <taxon>Devosia</taxon>
    </lineage>
</organism>
<dbReference type="Proteomes" id="UP000078389">
    <property type="component" value="Unassembled WGS sequence"/>
</dbReference>
<dbReference type="EMBL" id="LVVY01000062">
    <property type="protein sequence ID" value="OAM79607.1"/>
    <property type="molecule type" value="Genomic_DNA"/>
</dbReference>
<keyword evidence="3" id="KW-1185">Reference proteome</keyword>
<dbReference type="STRING" id="1770058.A3840_02590"/>
<proteinExistence type="predicted"/>
<dbReference type="InterPro" id="IPR014922">
    <property type="entry name" value="YdhG-like"/>
</dbReference>
<reference evidence="2 3" key="1">
    <citation type="submission" date="2016-03" db="EMBL/GenBank/DDBJ databases">
        <title>Genome sequencing of Devosia sp. S37.</title>
        <authorList>
            <person name="Mohd Nor M."/>
        </authorList>
    </citation>
    <scope>NUCLEOTIDE SEQUENCE [LARGE SCALE GENOMIC DNA]</scope>
    <source>
        <strain evidence="2 3">S37</strain>
    </source>
</reference>
<dbReference type="Gene3D" id="3.90.1150.200">
    <property type="match status" value="1"/>
</dbReference>
<dbReference type="AlphaFoldDB" id="A0A178I5E3"/>
<dbReference type="OrthoDB" id="9811812at2"/>
<evidence type="ECO:0000313" key="2">
    <source>
        <dbReference type="EMBL" id="OAM79607.1"/>
    </source>
</evidence>
<gene>
    <name evidence="2" type="ORF">A3840_02590</name>
</gene>
<feature type="domain" description="YdhG-like" evidence="1">
    <location>
        <begin position="29"/>
        <end position="123"/>
    </location>
</feature>
<evidence type="ECO:0000313" key="3">
    <source>
        <dbReference type="Proteomes" id="UP000078389"/>
    </source>
</evidence>
<protein>
    <recommendedName>
        <fullName evidence="1">YdhG-like domain-containing protein</fullName>
    </recommendedName>
</protein>
<accession>A0A178I5E3</accession>
<sequence length="132" mass="14277">MPKATAHLDQSQAPAMIDQRIAELGGWRGDMLARLRRLILSADPDIVEEFKWNQPVWSRDGIICTGEAYKAAIKTTFPKGAALPDPAGLFNSSLEGNARRAIDFREGENIDEAAFVALIRAAIAANSAGKAK</sequence>
<dbReference type="Pfam" id="PF08818">
    <property type="entry name" value="DUF1801"/>
    <property type="match status" value="1"/>
</dbReference>